<dbReference type="InterPro" id="IPR050131">
    <property type="entry name" value="Peptidase_S8_subtilisin-like"/>
</dbReference>
<dbReference type="InterPro" id="IPR022398">
    <property type="entry name" value="Peptidase_S8_His-AS"/>
</dbReference>
<evidence type="ECO:0000256" key="5">
    <source>
        <dbReference type="ARBA" id="ARBA00022670"/>
    </source>
</evidence>
<keyword evidence="5 9" id="KW-0645">Protease</keyword>
<gene>
    <name evidence="12" type="ORF">BM74_05620</name>
</gene>
<dbReference type="AlphaFoldDB" id="A0A437SPG8"/>
<comment type="similarity">
    <text evidence="3 9">Belongs to the peptidase S8 family.</text>
</comment>
<dbReference type="InterPro" id="IPR036852">
    <property type="entry name" value="Peptidase_S8/S53_dom_sf"/>
</dbReference>
<dbReference type="RefSeq" id="WP_127813143.1">
    <property type="nucleotide sequence ID" value="NZ_LDER01000096.1"/>
</dbReference>
<dbReference type="Pfam" id="PF00082">
    <property type="entry name" value="Peptidase_S8"/>
    <property type="match status" value="1"/>
</dbReference>
<keyword evidence="10" id="KW-1133">Transmembrane helix</keyword>
<evidence type="ECO:0000256" key="10">
    <source>
        <dbReference type="SAM" id="Phobius"/>
    </source>
</evidence>
<dbReference type="PANTHER" id="PTHR43806">
    <property type="entry name" value="PEPTIDASE S8"/>
    <property type="match status" value="1"/>
</dbReference>
<dbReference type="PRINTS" id="PR00723">
    <property type="entry name" value="SUBTILISIN"/>
</dbReference>
<evidence type="ECO:0000256" key="8">
    <source>
        <dbReference type="ARBA" id="ARBA00022837"/>
    </source>
</evidence>
<proteinExistence type="inferred from homology"/>
<protein>
    <submittedName>
        <fullName evidence="12">Peptidase S8</fullName>
    </submittedName>
</protein>
<dbReference type="Gene3D" id="3.40.50.200">
    <property type="entry name" value="Peptidase S8/S53 domain"/>
    <property type="match status" value="1"/>
</dbReference>
<dbReference type="GO" id="GO:0005576">
    <property type="term" value="C:extracellular region"/>
    <property type="evidence" value="ECO:0007669"/>
    <property type="project" value="UniProtKB-SubCell"/>
</dbReference>
<evidence type="ECO:0000256" key="2">
    <source>
        <dbReference type="ARBA" id="ARBA00004613"/>
    </source>
</evidence>
<dbReference type="PROSITE" id="PS00137">
    <property type="entry name" value="SUBTILASE_HIS"/>
    <property type="match status" value="1"/>
</dbReference>
<keyword evidence="4" id="KW-0964">Secreted</keyword>
<dbReference type="InterPro" id="IPR000209">
    <property type="entry name" value="Peptidase_S8/S53_dom"/>
</dbReference>
<name>A0A437SPG8_BACTU</name>
<sequence>MKKKKYLYIAITISIILTGGFISYKKYTNYLDSGLYGKPLKQINAYDILPYDKKITPKVAVIDTGVKLDNTFLEKSNIKQEFTDQISQSSQKGHGTMVTGILTSNGNGHSNPGGLIPKSNILSIQTGTDLGMTSKQLIQAINIAIDNNVKIINISLGTTKDTPELQTIIKKALEKGITIVASAGNDSNSINYYPAAYDGVISVGSINDKKEISNSLNLSNINIFAPGEKLLTTTANDKEQDYFTGNSAATPVITSIVAIMINENPNLTNSDIKSILISSADTKIYKNNEIKIVNLKNALKKASVENKKD</sequence>
<evidence type="ECO:0000313" key="13">
    <source>
        <dbReference type="Proteomes" id="UP000286687"/>
    </source>
</evidence>
<feature type="active site" description="Charge relay system" evidence="9">
    <location>
        <position position="247"/>
    </location>
</feature>
<dbReference type="InterPro" id="IPR015500">
    <property type="entry name" value="Peptidase_S8_subtilisin-rel"/>
</dbReference>
<evidence type="ECO:0000256" key="1">
    <source>
        <dbReference type="ARBA" id="ARBA00001913"/>
    </source>
</evidence>
<feature type="active site" description="Charge relay system" evidence="9">
    <location>
        <position position="94"/>
    </location>
</feature>
<feature type="transmembrane region" description="Helical" evidence="10">
    <location>
        <begin position="6"/>
        <end position="24"/>
    </location>
</feature>
<evidence type="ECO:0000259" key="11">
    <source>
        <dbReference type="Pfam" id="PF00082"/>
    </source>
</evidence>
<dbReference type="GO" id="GO:0004252">
    <property type="term" value="F:serine-type endopeptidase activity"/>
    <property type="evidence" value="ECO:0007669"/>
    <property type="project" value="UniProtKB-UniRule"/>
</dbReference>
<organism evidence="12 13">
    <name type="scientific">Bacillus thuringiensis</name>
    <dbReference type="NCBI Taxonomy" id="1428"/>
    <lineage>
        <taxon>Bacteria</taxon>
        <taxon>Bacillati</taxon>
        <taxon>Bacillota</taxon>
        <taxon>Bacilli</taxon>
        <taxon>Bacillales</taxon>
        <taxon>Bacillaceae</taxon>
        <taxon>Bacillus</taxon>
        <taxon>Bacillus cereus group</taxon>
    </lineage>
</organism>
<dbReference type="Proteomes" id="UP000286687">
    <property type="component" value="Unassembled WGS sequence"/>
</dbReference>
<keyword evidence="8" id="KW-0106">Calcium</keyword>
<keyword evidence="7 9" id="KW-0720">Serine protease</keyword>
<feature type="domain" description="Peptidase S8/S53" evidence="11">
    <location>
        <begin position="57"/>
        <end position="283"/>
    </location>
</feature>
<feature type="active site" description="Charge relay system" evidence="9">
    <location>
        <position position="63"/>
    </location>
</feature>
<evidence type="ECO:0000256" key="7">
    <source>
        <dbReference type="ARBA" id="ARBA00022825"/>
    </source>
</evidence>
<keyword evidence="6 9" id="KW-0378">Hydrolase</keyword>
<dbReference type="SUPFAM" id="SSF52743">
    <property type="entry name" value="Subtilisin-like"/>
    <property type="match status" value="1"/>
</dbReference>
<comment type="subcellular location">
    <subcellularLocation>
        <location evidence="2">Secreted</location>
    </subcellularLocation>
</comment>
<evidence type="ECO:0000313" key="12">
    <source>
        <dbReference type="EMBL" id="RVU65162.1"/>
    </source>
</evidence>
<keyword evidence="10" id="KW-0812">Transmembrane</keyword>
<dbReference type="PANTHER" id="PTHR43806:SF11">
    <property type="entry name" value="CEREVISIN-RELATED"/>
    <property type="match status" value="1"/>
</dbReference>
<evidence type="ECO:0000256" key="6">
    <source>
        <dbReference type="ARBA" id="ARBA00022801"/>
    </source>
</evidence>
<evidence type="ECO:0000256" key="9">
    <source>
        <dbReference type="PROSITE-ProRule" id="PRU01240"/>
    </source>
</evidence>
<reference evidence="12 13" key="1">
    <citation type="submission" date="2018-01" db="EMBL/GenBank/DDBJ databases">
        <title>Complete genome sequence of G25-42.</title>
        <authorList>
            <person name="Zheng Z."/>
            <person name="Sun M."/>
        </authorList>
    </citation>
    <scope>NUCLEOTIDE SEQUENCE [LARGE SCALE GENOMIC DNA]</scope>
    <source>
        <strain evidence="12 13">G25-42</strain>
    </source>
</reference>
<dbReference type="EMBL" id="LDER01000096">
    <property type="protein sequence ID" value="RVU65162.1"/>
    <property type="molecule type" value="Genomic_DNA"/>
</dbReference>
<keyword evidence="10" id="KW-0472">Membrane</keyword>
<comment type="caution">
    <text evidence="12">The sequence shown here is derived from an EMBL/GenBank/DDBJ whole genome shotgun (WGS) entry which is preliminary data.</text>
</comment>
<evidence type="ECO:0000256" key="4">
    <source>
        <dbReference type="ARBA" id="ARBA00022525"/>
    </source>
</evidence>
<dbReference type="GO" id="GO:0006508">
    <property type="term" value="P:proteolysis"/>
    <property type="evidence" value="ECO:0007669"/>
    <property type="project" value="UniProtKB-KW"/>
</dbReference>
<dbReference type="PROSITE" id="PS51892">
    <property type="entry name" value="SUBTILASE"/>
    <property type="match status" value="1"/>
</dbReference>
<accession>A0A437SPG8</accession>
<comment type="cofactor">
    <cofactor evidence="1">
        <name>Ca(2+)</name>
        <dbReference type="ChEBI" id="CHEBI:29108"/>
    </cofactor>
</comment>
<evidence type="ECO:0000256" key="3">
    <source>
        <dbReference type="ARBA" id="ARBA00011073"/>
    </source>
</evidence>